<keyword evidence="2" id="KW-1185">Reference proteome</keyword>
<comment type="caution">
    <text evidence="1">The sequence shown here is derived from an EMBL/GenBank/DDBJ whole genome shotgun (WGS) entry which is preliminary data.</text>
</comment>
<gene>
    <name evidence="1" type="ORF">CcCBS67573_g10492</name>
</gene>
<reference evidence="1 2" key="1">
    <citation type="journal article" date="2019" name="Sci. Rep.">
        <title>Comparative genomics of chytrid fungi reveal insights into the obligate biotrophic and pathogenic lifestyle of Synchytrium endobioticum.</title>
        <authorList>
            <person name="van de Vossenberg B.T.L.H."/>
            <person name="Warris S."/>
            <person name="Nguyen H.D.T."/>
            <person name="van Gent-Pelzer M.P.E."/>
            <person name="Joly D.L."/>
            <person name="van de Geest H.C."/>
            <person name="Bonants P.J.M."/>
            <person name="Smith D.S."/>
            <person name="Levesque C.A."/>
            <person name="van der Lee T.A.J."/>
        </authorList>
    </citation>
    <scope>NUCLEOTIDE SEQUENCE [LARGE SCALE GENOMIC DNA]</scope>
    <source>
        <strain evidence="1 2">CBS 675.73</strain>
    </source>
</reference>
<name>A0A507CUD1_9FUNG</name>
<dbReference type="STRING" id="246404.A0A507CUD1"/>
<evidence type="ECO:0000313" key="2">
    <source>
        <dbReference type="Proteomes" id="UP000320333"/>
    </source>
</evidence>
<sequence length="152" mass="17611">MTKDGVDMEKSCARRMKDAKKTLAWMRRKGLNGFGFWNLHSLYMYPIFIRSQLEYGLALRPLTTLELSPLQKFQNTCLRTLFSVPSSTSIAALHLISSVPTIKTRNLRLNASYFYRLHQTKDTRNLMLHTYRQGLEALYPPHSTSIIKATLR</sequence>
<proteinExistence type="predicted"/>
<protein>
    <submittedName>
        <fullName evidence="1">Uncharacterized protein</fullName>
    </submittedName>
</protein>
<dbReference type="Proteomes" id="UP000320333">
    <property type="component" value="Unassembled WGS sequence"/>
</dbReference>
<dbReference type="OrthoDB" id="2277222at2759"/>
<organism evidence="1 2">
    <name type="scientific">Chytriomyces confervae</name>
    <dbReference type="NCBI Taxonomy" id="246404"/>
    <lineage>
        <taxon>Eukaryota</taxon>
        <taxon>Fungi</taxon>
        <taxon>Fungi incertae sedis</taxon>
        <taxon>Chytridiomycota</taxon>
        <taxon>Chytridiomycota incertae sedis</taxon>
        <taxon>Chytridiomycetes</taxon>
        <taxon>Chytridiales</taxon>
        <taxon>Chytriomycetaceae</taxon>
        <taxon>Chytriomyces</taxon>
    </lineage>
</organism>
<evidence type="ECO:0000313" key="1">
    <source>
        <dbReference type="EMBL" id="TPX42773.1"/>
    </source>
</evidence>
<accession>A0A507CUD1</accession>
<dbReference type="AlphaFoldDB" id="A0A507CUD1"/>
<dbReference type="EMBL" id="QEAP01001611">
    <property type="protein sequence ID" value="TPX42773.1"/>
    <property type="molecule type" value="Genomic_DNA"/>
</dbReference>